<evidence type="ECO:0000313" key="3">
    <source>
        <dbReference type="Proteomes" id="UP001497512"/>
    </source>
</evidence>
<proteinExistence type="predicted"/>
<feature type="compositionally biased region" description="Low complexity" evidence="1">
    <location>
        <begin position="11"/>
        <end position="20"/>
    </location>
</feature>
<gene>
    <name evidence="2" type="ORF">CSSPTR1EN2_LOCUS24106</name>
</gene>
<comment type="caution">
    <text evidence="2">The sequence shown here is derived from an EMBL/GenBank/DDBJ whole genome shotgun (WGS) entry which is preliminary data.</text>
</comment>
<sequence>MTCMGSKGKRSSGSSNSSSSTCGPRLHNAAAAAHAPPPALLATTTPAAALPSTNRAPKVVVVVLFGFCAHVKGTTHYCRVVLSGNAPPFIGILCKVTVEKTEEQAVEEEEQAVKFSVSWLYRLADEKELAKVLHSSKQQHPTQSSTHFIRMIMYQPPPCCIPVRWCFWERVLSFPLKFSHLSVAMFTIPPASVSGVSQTVTMSM</sequence>
<reference evidence="2" key="1">
    <citation type="submission" date="2024-02" db="EMBL/GenBank/DDBJ databases">
        <authorList>
            <consortium name="ELIXIR-Norway"/>
            <consortium name="Elixir Norway"/>
        </authorList>
    </citation>
    <scope>NUCLEOTIDE SEQUENCE</scope>
</reference>
<organism evidence="2 3">
    <name type="scientific">Sphagnum troendelagicum</name>
    <dbReference type="NCBI Taxonomy" id="128251"/>
    <lineage>
        <taxon>Eukaryota</taxon>
        <taxon>Viridiplantae</taxon>
        <taxon>Streptophyta</taxon>
        <taxon>Embryophyta</taxon>
        <taxon>Bryophyta</taxon>
        <taxon>Sphagnophytina</taxon>
        <taxon>Sphagnopsida</taxon>
        <taxon>Sphagnales</taxon>
        <taxon>Sphagnaceae</taxon>
        <taxon>Sphagnum</taxon>
    </lineage>
</organism>
<evidence type="ECO:0000256" key="1">
    <source>
        <dbReference type="SAM" id="MobiDB-lite"/>
    </source>
</evidence>
<keyword evidence="3" id="KW-1185">Reference proteome</keyword>
<dbReference type="Proteomes" id="UP001497512">
    <property type="component" value="Unassembled WGS sequence"/>
</dbReference>
<evidence type="ECO:0000313" key="2">
    <source>
        <dbReference type="EMBL" id="CAK9188856.1"/>
    </source>
</evidence>
<name>A0ABP0T7Q5_9BRYO</name>
<protein>
    <submittedName>
        <fullName evidence="2">Uncharacterized protein</fullName>
    </submittedName>
</protein>
<feature type="region of interest" description="Disordered" evidence="1">
    <location>
        <begin position="1"/>
        <end position="25"/>
    </location>
</feature>
<dbReference type="EMBL" id="CAXANX010000033">
    <property type="protein sequence ID" value="CAK9188856.1"/>
    <property type="molecule type" value="Genomic_DNA"/>
</dbReference>
<accession>A0ABP0T7Q5</accession>